<reference evidence="2 3" key="1">
    <citation type="journal article" date="2019" name="Int. J. Syst. Evol. Microbiol.">
        <title>The Global Catalogue of Microorganisms (GCM) 10K type strain sequencing project: providing services to taxonomists for standard genome sequencing and annotation.</title>
        <authorList>
            <consortium name="The Broad Institute Genomics Platform"/>
            <consortium name="The Broad Institute Genome Sequencing Center for Infectious Disease"/>
            <person name="Wu L."/>
            <person name="Ma J."/>
        </authorList>
    </citation>
    <scope>NUCLEOTIDE SEQUENCE [LARGE SCALE GENOMIC DNA]</scope>
    <source>
        <strain evidence="2 3">JCM 14718</strain>
    </source>
</reference>
<evidence type="ECO:0000313" key="2">
    <source>
        <dbReference type="EMBL" id="GAA1671687.1"/>
    </source>
</evidence>
<organism evidence="2 3">
    <name type="scientific">Fodinicola feengrottensis</name>
    <dbReference type="NCBI Taxonomy" id="435914"/>
    <lineage>
        <taxon>Bacteria</taxon>
        <taxon>Bacillati</taxon>
        <taxon>Actinomycetota</taxon>
        <taxon>Actinomycetes</taxon>
        <taxon>Mycobacteriales</taxon>
        <taxon>Fodinicola</taxon>
    </lineage>
</organism>
<keyword evidence="1" id="KW-0812">Transmembrane</keyword>
<protein>
    <submittedName>
        <fullName evidence="2">Uncharacterized protein</fullName>
    </submittedName>
</protein>
<dbReference type="RefSeq" id="WP_344309405.1">
    <property type="nucleotide sequence ID" value="NZ_BAAANY010000008.1"/>
</dbReference>
<accession>A0ABN2GID0</accession>
<keyword evidence="3" id="KW-1185">Reference proteome</keyword>
<comment type="caution">
    <text evidence="2">The sequence shown here is derived from an EMBL/GenBank/DDBJ whole genome shotgun (WGS) entry which is preliminary data.</text>
</comment>
<feature type="transmembrane region" description="Helical" evidence="1">
    <location>
        <begin position="47"/>
        <end position="67"/>
    </location>
</feature>
<keyword evidence="1" id="KW-1133">Transmembrane helix</keyword>
<gene>
    <name evidence="2" type="ORF">GCM10009765_21360</name>
</gene>
<dbReference type="Proteomes" id="UP001500618">
    <property type="component" value="Unassembled WGS sequence"/>
</dbReference>
<evidence type="ECO:0000256" key="1">
    <source>
        <dbReference type="SAM" id="Phobius"/>
    </source>
</evidence>
<dbReference type="EMBL" id="BAAANY010000008">
    <property type="protein sequence ID" value="GAA1671687.1"/>
    <property type="molecule type" value="Genomic_DNA"/>
</dbReference>
<sequence length="135" mass="14389">MTSVRRAGAICYLLWGVLHIYIGFMLLSKLLSGGIHQGREIAWGQMYYSFVVIFGTLVAVVAIGLNWRGDPAGYWINLAVVLSTDSVFAVIMMAPGYITLGQGISGPILAVPAIALTSVATACRSTSKLSLPPSR</sequence>
<feature type="transmembrane region" description="Helical" evidence="1">
    <location>
        <begin position="7"/>
        <end position="27"/>
    </location>
</feature>
<keyword evidence="1" id="KW-0472">Membrane</keyword>
<feature type="transmembrane region" description="Helical" evidence="1">
    <location>
        <begin position="74"/>
        <end position="98"/>
    </location>
</feature>
<proteinExistence type="predicted"/>
<name>A0ABN2GID0_9ACTN</name>
<evidence type="ECO:0000313" key="3">
    <source>
        <dbReference type="Proteomes" id="UP001500618"/>
    </source>
</evidence>
<feature type="transmembrane region" description="Helical" evidence="1">
    <location>
        <begin position="104"/>
        <end position="123"/>
    </location>
</feature>